<evidence type="ECO:0000313" key="3">
    <source>
        <dbReference type="EMBL" id="TWF97858.1"/>
    </source>
</evidence>
<dbReference type="SUPFAM" id="SSF53474">
    <property type="entry name" value="alpha/beta-Hydrolases"/>
    <property type="match status" value="1"/>
</dbReference>
<gene>
    <name evidence="3" type="ORF">FHX73_111659</name>
</gene>
<dbReference type="Pfam" id="PF00756">
    <property type="entry name" value="Esterase"/>
    <property type="match status" value="1"/>
</dbReference>
<accession>A0A561UEU2</accession>
<dbReference type="Gene3D" id="3.40.50.1820">
    <property type="entry name" value="alpha/beta hydrolase"/>
    <property type="match status" value="1"/>
</dbReference>
<dbReference type="PANTHER" id="PTHR48098:SF1">
    <property type="entry name" value="DIACYLGLYCEROL ACYLTRANSFERASE_MYCOLYLTRANSFERASE AG85A"/>
    <property type="match status" value="1"/>
</dbReference>
<dbReference type="RefSeq" id="WP_145904367.1">
    <property type="nucleotide sequence ID" value="NZ_BAAAMZ010000013.1"/>
</dbReference>
<feature type="transmembrane region" description="Helical" evidence="2">
    <location>
        <begin position="6"/>
        <end position="28"/>
    </location>
</feature>
<evidence type="ECO:0000256" key="2">
    <source>
        <dbReference type="SAM" id="Phobius"/>
    </source>
</evidence>
<comment type="caution">
    <text evidence="3">The sequence shown here is derived from an EMBL/GenBank/DDBJ whole genome shotgun (WGS) entry which is preliminary data.</text>
</comment>
<keyword evidence="2" id="KW-1133">Transmembrane helix</keyword>
<keyword evidence="4" id="KW-1185">Reference proteome</keyword>
<feature type="transmembrane region" description="Helical" evidence="2">
    <location>
        <begin position="56"/>
        <end position="80"/>
    </location>
</feature>
<dbReference type="GO" id="GO:0016747">
    <property type="term" value="F:acyltransferase activity, transferring groups other than amino-acyl groups"/>
    <property type="evidence" value="ECO:0007669"/>
    <property type="project" value="TreeGrafter"/>
</dbReference>
<proteinExistence type="predicted"/>
<dbReference type="PANTHER" id="PTHR48098">
    <property type="entry name" value="ENTEROCHELIN ESTERASE-RELATED"/>
    <property type="match status" value="1"/>
</dbReference>
<dbReference type="InterPro" id="IPR050583">
    <property type="entry name" value="Mycobacterial_A85_antigen"/>
</dbReference>
<reference evidence="3 4" key="1">
    <citation type="submission" date="2019-06" db="EMBL/GenBank/DDBJ databases">
        <title>Sequencing the genomes of 1000 actinobacteria strains.</title>
        <authorList>
            <person name="Klenk H.-P."/>
        </authorList>
    </citation>
    <scope>NUCLEOTIDE SEQUENCE [LARGE SCALE GENOMIC DNA]</scope>
    <source>
        <strain evidence="3 4">DSM 44826</strain>
    </source>
</reference>
<dbReference type="InterPro" id="IPR000801">
    <property type="entry name" value="Esterase-like"/>
</dbReference>
<protein>
    <submittedName>
        <fullName evidence="3">Putative esterase</fullName>
    </submittedName>
</protein>
<dbReference type="Proteomes" id="UP000317940">
    <property type="component" value="Unassembled WGS sequence"/>
</dbReference>
<keyword evidence="2" id="KW-0812">Transmembrane</keyword>
<dbReference type="OrthoDB" id="3670437at2"/>
<feature type="region of interest" description="Disordered" evidence="1">
    <location>
        <begin position="34"/>
        <end position="53"/>
    </location>
</feature>
<dbReference type="EMBL" id="VIWT01000001">
    <property type="protein sequence ID" value="TWF97858.1"/>
    <property type="molecule type" value="Genomic_DNA"/>
</dbReference>
<organism evidence="3 4">
    <name type="scientific">Kitasatospora viridis</name>
    <dbReference type="NCBI Taxonomy" id="281105"/>
    <lineage>
        <taxon>Bacteria</taxon>
        <taxon>Bacillati</taxon>
        <taxon>Actinomycetota</taxon>
        <taxon>Actinomycetes</taxon>
        <taxon>Kitasatosporales</taxon>
        <taxon>Streptomycetaceae</taxon>
        <taxon>Kitasatospora</taxon>
    </lineage>
</organism>
<dbReference type="InterPro" id="IPR029058">
    <property type="entry name" value="AB_hydrolase_fold"/>
</dbReference>
<keyword evidence="2" id="KW-0472">Membrane</keyword>
<sequence>MALTGIPFFILTILLFVGSIALAMAQWARSGLAPGRAAGRRGSGRRAQPSRQRGPLAAAGYLGTILLCQFTAVAMVFVMVNNSTQLYDNWSDLLGTGSHVRAVPPPPKDNGLAGDAAAASANPGAKVVASFHAPSSDAVPRDVKETELKGKLSGVDGEVLVWTPPQYDDPAYKDKNFPVVELLAGFPGSSAAWFGTMNVSKQLAPLMKSGEVTPFILVSPRVTLLGQNTDTGCADVPGKVNAETWLDRDVPQMILDNFRTTASADQWAVAGYSAGAHCAARLVLGHPDRYRAAIAMSGYNDPIQEADSLTAKDPKLRQTSNPLYLLTHATTPPNVALWMSGRKGDGLEDATALQQAAKAPTTVTPFETTGPHLTSTWEPLVVPTFKWLSTIIPAPK</sequence>
<name>A0A561UEU2_9ACTN</name>
<evidence type="ECO:0000313" key="4">
    <source>
        <dbReference type="Proteomes" id="UP000317940"/>
    </source>
</evidence>
<dbReference type="AlphaFoldDB" id="A0A561UEU2"/>
<evidence type="ECO:0000256" key="1">
    <source>
        <dbReference type="SAM" id="MobiDB-lite"/>
    </source>
</evidence>